<accession>A0A6A4SY69</accession>
<name>A0A6A4SY69_SCOMX</name>
<evidence type="ECO:0000313" key="2">
    <source>
        <dbReference type="Proteomes" id="UP000438429"/>
    </source>
</evidence>
<protein>
    <submittedName>
        <fullName evidence="1">Uncharacterized protein</fullName>
    </submittedName>
</protein>
<organism evidence="1 2">
    <name type="scientific">Scophthalmus maximus</name>
    <name type="common">Turbot</name>
    <name type="synonym">Psetta maxima</name>
    <dbReference type="NCBI Taxonomy" id="52904"/>
    <lineage>
        <taxon>Eukaryota</taxon>
        <taxon>Metazoa</taxon>
        <taxon>Chordata</taxon>
        <taxon>Craniata</taxon>
        <taxon>Vertebrata</taxon>
        <taxon>Euteleostomi</taxon>
        <taxon>Actinopterygii</taxon>
        <taxon>Neopterygii</taxon>
        <taxon>Teleostei</taxon>
        <taxon>Neoteleostei</taxon>
        <taxon>Acanthomorphata</taxon>
        <taxon>Carangaria</taxon>
        <taxon>Pleuronectiformes</taxon>
        <taxon>Pleuronectoidei</taxon>
        <taxon>Scophthalmidae</taxon>
        <taxon>Scophthalmus</taxon>
    </lineage>
</organism>
<evidence type="ECO:0000313" key="1">
    <source>
        <dbReference type="EMBL" id="KAF0038557.1"/>
    </source>
</evidence>
<dbReference type="Proteomes" id="UP000438429">
    <property type="component" value="Unassembled WGS sequence"/>
</dbReference>
<sequence length="94" mass="10766">MREELRLTGHLQTPYPIRSIYDRNHNGDRITKLQNTNFQRCPSGPGPEMVYLNGTFDKACHCIRFTSDSSSALDSCEDLCCLKFASLEVRTTHR</sequence>
<reference evidence="1 2" key="1">
    <citation type="submission" date="2019-06" db="EMBL/GenBank/DDBJ databases">
        <title>Draft genomes of female and male turbot (Scophthalmus maximus).</title>
        <authorList>
            <person name="Xu H."/>
            <person name="Xu X.-W."/>
            <person name="Shao C."/>
            <person name="Chen S."/>
        </authorList>
    </citation>
    <scope>NUCLEOTIDE SEQUENCE [LARGE SCALE GENOMIC DNA]</scope>
    <source>
        <strain evidence="1">Ysfricsl-2016a</strain>
        <tissue evidence="1">Blood</tissue>
    </source>
</reference>
<proteinExistence type="predicted"/>
<dbReference type="AlphaFoldDB" id="A0A6A4SY69"/>
<dbReference type="EMBL" id="VEVO01000008">
    <property type="protein sequence ID" value="KAF0038557.1"/>
    <property type="molecule type" value="Genomic_DNA"/>
</dbReference>
<gene>
    <name evidence="1" type="ORF">F2P81_009041</name>
</gene>
<comment type="caution">
    <text evidence="1">The sequence shown here is derived from an EMBL/GenBank/DDBJ whole genome shotgun (WGS) entry which is preliminary data.</text>
</comment>